<feature type="transmembrane region" description="Helical" evidence="1">
    <location>
        <begin position="21"/>
        <end position="41"/>
    </location>
</feature>
<dbReference type="AlphaFoldDB" id="A0A3P3XKB2"/>
<dbReference type="SUPFAM" id="SSF48695">
    <property type="entry name" value="Multiheme cytochromes"/>
    <property type="match status" value="1"/>
</dbReference>
<keyword evidence="1" id="KW-0812">Transmembrane</keyword>
<dbReference type="InterPro" id="IPR010181">
    <property type="entry name" value="CGCAxxGCC_motif"/>
</dbReference>
<dbReference type="EMBL" id="FWDM01000028">
    <property type="protein sequence ID" value="SLM14584.1"/>
    <property type="molecule type" value="Genomic_DNA"/>
</dbReference>
<dbReference type="Pfam" id="PF09719">
    <property type="entry name" value="C_GCAxxG_C_C"/>
    <property type="match status" value="1"/>
</dbReference>
<reference evidence="2" key="1">
    <citation type="submission" date="2017-02" db="EMBL/GenBank/DDBJ databases">
        <authorList>
            <person name="Regsiter A."/>
            <person name="William W."/>
        </authorList>
    </citation>
    <scope>NUCLEOTIDE SEQUENCE</scope>
    <source>
        <strain evidence="2">Bib</strain>
    </source>
</reference>
<proteinExistence type="predicted"/>
<sequence>MAEVEKILEKDVSRRSFLKTTGIGLGVAAGALVFGTGIAGAQTQTGTVAEAPLPYVELDPEEARLRGHAGYYMAGCMYGAFYAILSMLREKVGGPYNQIPYRMAGYGRGGAANWGTLCGALNGAAAAINLVAPDADTNKLVSELLGWYTITPFPSDKSNAIASAKGFKYDAKPYPTLVHVTSVSNSPLCHASVANWIKKSGYELGTAERKERCARLTGDTAAHAVELLNAWKAGTFVPTFKVDDQTAACIQCHEGDMEGKMACTTCHEPH</sequence>
<keyword evidence="1" id="KW-0472">Membrane</keyword>
<dbReference type="InterPro" id="IPR019546">
    <property type="entry name" value="TAT_signal_bac_arc"/>
</dbReference>
<dbReference type="NCBIfam" id="TIGR01409">
    <property type="entry name" value="TAT_signal_seq"/>
    <property type="match status" value="1"/>
</dbReference>
<protein>
    <submittedName>
        <fullName evidence="2">Split soret cytochrome c</fullName>
    </submittedName>
</protein>
<evidence type="ECO:0000256" key="1">
    <source>
        <dbReference type="SAM" id="Phobius"/>
    </source>
</evidence>
<accession>A0A3P3XKB2</accession>
<dbReference type="InterPro" id="IPR006311">
    <property type="entry name" value="TAT_signal"/>
</dbReference>
<dbReference type="InterPro" id="IPR036280">
    <property type="entry name" value="Multihaem_cyt_sf"/>
</dbReference>
<keyword evidence="1" id="KW-1133">Transmembrane helix</keyword>
<feature type="transmembrane region" description="Helical" evidence="1">
    <location>
        <begin position="69"/>
        <end position="88"/>
    </location>
</feature>
<name>A0A3P3XKB2_9SPIR</name>
<dbReference type="PROSITE" id="PS51318">
    <property type="entry name" value="TAT"/>
    <property type="match status" value="1"/>
</dbReference>
<gene>
    <name evidence="2" type="ORF">SPIROBIBN47_340064</name>
</gene>
<organism evidence="2">
    <name type="scientific">uncultured spirochete</name>
    <dbReference type="NCBI Taxonomy" id="156406"/>
    <lineage>
        <taxon>Bacteria</taxon>
        <taxon>Pseudomonadati</taxon>
        <taxon>Spirochaetota</taxon>
        <taxon>Spirochaetia</taxon>
        <taxon>Spirochaetales</taxon>
        <taxon>environmental samples</taxon>
    </lineage>
</organism>
<evidence type="ECO:0000313" key="2">
    <source>
        <dbReference type="EMBL" id="SLM14584.1"/>
    </source>
</evidence>